<sequence length="406" mass="43077">MPSKKKNKRPQLQGPSDSLRLDIEKGRDAQLNKLSEEDGVIDPFADYDFEQGLDLADQLLASLDERDAAAKAVSSQALSEGGKKSLRGDKSKSSAISVTSAGSAASKLSSPSKSGHGFGHDLREAGGKLLNGITGHHETVKEPTETKPSSSAGGASISKSSSLRRIFGSPKSGGGAAVLSSPPLGNQVKLDPQGPGAGKKKVSRQQQRKERKAAEIAAIKREAEEELKANGGKPDEAEVERKGIQAMCAALGVTMHEITPDGHCLYAAVADQLNTLGKVTKPVDYRATRKATAEMMRTHPDDFKPFISDSDEHMAGIENKEAGSANMGKEQDKYYLDYCDAIENTGVWGGQPEILALSRAFKTQINVVQAGSPVLKVGEGESKGEPLIISYHRKMYGLGEVEPAAA</sequence>
<keyword evidence="2" id="KW-1185">Reference proteome</keyword>
<proteinExistence type="predicted"/>
<accession>A0ACD0NP38</accession>
<name>A0ACD0NP38_9BASI</name>
<protein>
    <submittedName>
        <fullName evidence="1">Cysteine proteinase</fullName>
    </submittedName>
</protein>
<dbReference type="Proteomes" id="UP000245626">
    <property type="component" value="Unassembled WGS sequence"/>
</dbReference>
<gene>
    <name evidence="1" type="ORF">IE53DRAFT_412960</name>
</gene>
<evidence type="ECO:0000313" key="1">
    <source>
        <dbReference type="EMBL" id="PWN47547.1"/>
    </source>
</evidence>
<evidence type="ECO:0000313" key="2">
    <source>
        <dbReference type="Proteomes" id="UP000245626"/>
    </source>
</evidence>
<reference evidence="1 2" key="1">
    <citation type="journal article" date="2018" name="Mol. Biol. Evol.">
        <title>Broad Genomic Sampling Reveals a Smut Pathogenic Ancestry of the Fungal Clade Ustilaginomycotina.</title>
        <authorList>
            <person name="Kijpornyongpan T."/>
            <person name="Mondo S.J."/>
            <person name="Barry K."/>
            <person name="Sandor L."/>
            <person name="Lee J."/>
            <person name="Lipzen A."/>
            <person name="Pangilinan J."/>
            <person name="LaButti K."/>
            <person name="Hainaut M."/>
            <person name="Henrissat B."/>
            <person name="Grigoriev I.V."/>
            <person name="Spatafora J.W."/>
            <person name="Aime M.C."/>
        </authorList>
    </citation>
    <scope>NUCLEOTIDE SEQUENCE [LARGE SCALE GENOMIC DNA]</scope>
    <source>
        <strain evidence="1 2">SA 807</strain>
    </source>
</reference>
<dbReference type="EMBL" id="KZ820401">
    <property type="protein sequence ID" value="PWN47547.1"/>
    <property type="molecule type" value="Genomic_DNA"/>
</dbReference>
<organism evidence="1 2">
    <name type="scientific">Violaceomyces palustris</name>
    <dbReference type="NCBI Taxonomy" id="1673888"/>
    <lineage>
        <taxon>Eukaryota</taxon>
        <taxon>Fungi</taxon>
        <taxon>Dikarya</taxon>
        <taxon>Basidiomycota</taxon>
        <taxon>Ustilaginomycotina</taxon>
        <taxon>Ustilaginomycetes</taxon>
        <taxon>Violaceomycetales</taxon>
        <taxon>Violaceomycetaceae</taxon>
        <taxon>Violaceomyces</taxon>
    </lineage>
</organism>